<dbReference type="Proteomes" id="UP000191089">
    <property type="component" value="Unassembled WGS sequence"/>
</dbReference>
<accession>A0ABX3M649</accession>
<protein>
    <submittedName>
        <fullName evidence="1">Uncharacterized protein</fullName>
    </submittedName>
</protein>
<dbReference type="EMBL" id="LOKQ01000303">
    <property type="protein sequence ID" value="OOX08691.1"/>
    <property type="molecule type" value="Genomic_DNA"/>
</dbReference>
<gene>
    <name evidence="1" type="ORF">Xcaj_18510</name>
</gene>
<organism evidence="1 2">
    <name type="scientific">Xanthomonas axonopodis pv. cajani</name>
    <dbReference type="NCBI Taxonomy" id="487827"/>
    <lineage>
        <taxon>Bacteria</taxon>
        <taxon>Pseudomonadati</taxon>
        <taxon>Pseudomonadota</taxon>
        <taxon>Gammaproteobacteria</taxon>
        <taxon>Lysobacterales</taxon>
        <taxon>Lysobacteraceae</taxon>
        <taxon>Xanthomonas</taxon>
    </lineage>
</organism>
<comment type="caution">
    <text evidence="1">The sequence shown here is derived from an EMBL/GenBank/DDBJ whole genome shotgun (WGS) entry which is preliminary data.</text>
</comment>
<evidence type="ECO:0000313" key="1">
    <source>
        <dbReference type="EMBL" id="OOX08691.1"/>
    </source>
</evidence>
<sequence>MLEEQLKLIQVELIENGKLTGFAAIGNRDSLEKRQVRLRGEFSEFLRRLTKMRENFTECVEDRCRLVTKLAYQSIVTMRAEVEASTDVNLLIAGAGQAGERVEAETASSSARRRRVFGKKWIAKTLDTEGRIRKIRQVVRKAFAAMQGLFSF</sequence>
<reference evidence="1 2" key="1">
    <citation type="submission" date="2015-12" db="EMBL/GenBank/DDBJ databases">
        <authorList>
            <person name="Bansal K."/>
            <person name="Midha S."/>
            <person name="Patil P.B."/>
        </authorList>
    </citation>
    <scope>NUCLEOTIDE SEQUENCE [LARGE SCALE GENOMIC DNA]</scope>
    <source>
        <strain evidence="1 2">LMG558</strain>
    </source>
</reference>
<evidence type="ECO:0000313" key="2">
    <source>
        <dbReference type="Proteomes" id="UP000191089"/>
    </source>
</evidence>
<proteinExistence type="predicted"/>
<name>A0ABX3M649_9XANT</name>
<keyword evidence="2" id="KW-1185">Reference proteome</keyword>